<evidence type="ECO:0000259" key="2">
    <source>
        <dbReference type="Pfam" id="PF13649"/>
    </source>
</evidence>
<dbReference type="InterPro" id="IPR029063">
    <property type="entry name" value="SAM-dependent_MTases_sf"/>
</dbReference>
<dbReference type="FunCoup" id="S2JSX7">
    <property type="interactions" value="3"/>
</dbReference>
<organism evidence="3 4">
    <name type="scientific">Mucor circinelloides f. circinelloides (strain 1006PhL)</name>
    <name type="common">Mucormycosis agent</name>
    <name type="synonym">Calyptromyces circinelloides</name>
    <dbReference type="NCBI Taxonomy" id="1220926"/>
    <lineage>
        <taxon>Eukaryota</taxon>
        <taxon>Fungi</taxon>
        <taxon>Fungi incertae sedis</taxon>
        <taxon>Mucoromycota</taxon>
        <taxon>Mucoromycotina</taxon>
        <taxon>Mucoromycetes</taxon>
        <taxon>Mucorales</taxon>
        <taxon>Mucorineae</taxon>
        <taxon>Mucoraceae</taxon>
        <taxon>Mucor</taxon>
    </lineage>
</organism>
<dbReference type="GO" id="GO:0008168">
    <property type="term" value="F:methyltransferase activity"/>
    <property type="evidence" value="ECO:0007669"/>
    <property type="project" value="TreeGrafter"/>
</dbReference>
<feature type="domain" description="Methyltransferase" evidence="2">
    <location>
        <begin position="105"/>
        <end position="195"/>
    </location>
</feature>
<proteinExistence type="predicted"/>
<dbReference type="SUPFAM" id="SSF53335">
    <property type="entry name" value="S-adenosyl-L-methionine-dependent methyltransferases"/>
    <property type="match status" value="1"/>
</dbReference>
<dbReference type="PANTHER" id="PTHR43591:SF24">
    <property type="entry name" value="2-METHOXY-6-POLYPRENYL-1,4-BENZOQUINOL METHYLASE, MITOCHONDRIAL"/>
    <property type="match status" value="1"/>
</dbReference>
<dbReference type="STRING" id="1220926.S2JSX7"/>
<dbReference type="InterPro" id="IPR041698">
    <property type="entry name" value="Methyltransf_25"/>
</dbReference>
<keyword evidence="4" id="KW-1185">Reference proteome</keyword>
<name>S2JSX7_MUCC1</name>
<dbReference type="AlphaFoldDB" id="S2JSX7"/>
<dbReference type="Proteomes" id="UP000014254">
    <property type="component" value="Unassembled WGS sequence"/>
</dbReference>
<dbReference type="Pfam" id="PF13649">
    <property type="entry name" value="Methyltransf_25"/>
    <property type="match status" value="1"/>
</dbReference>
<reference evidence="4" key="1">
    <citation type="submission" date="2013-05" db="EMBL/GenBank/DDBJ databases">
        <title>The Genome sequence of Mucor circinelloides f. circinelloides 1006PhL.</title>
        <authorList>
            <consortium name="The Broad Institute Genomics Platform"/>
            <person name="Cuomo C."/>
            <person name="Earl A."/>
            <person name="Findley K."/>
            <person name="Lee S.C."/>
            <person name="Walker B."/>
            <person name="Young S."/>
            <person name="Zeng Q."/>
            <person name="Gargeya S."/>
            <person name="Fitzgerald M."/>
            <person name="Haas B."/>
            <person name="Abouelleil A."/>
            <person name="Allen A.W."/>
            <person name="Alvarado L."/>
            <person name="Arachchi H.M."/>
            <person name="Berlin A.M."/>
            <person name="Chapman S.B."/>
            <person name="Gainer-Dewar J."/>
            <person name="Goldberg J."/>
            <person name="Griggs A."/>
            <person name="Gujja S."/>
            <person name="Hansen M."/>
            <person name="Howarth C."/>
            <person name="Imamovic A."/>
            <person name="Ireland A."/>
            <person name="Larimer J."/>
            <person name="McCowan C."/>
            <person name="Murphy C."/>
            <person name="Pearson M."/>
            <person name="Poon T.W."/>
            <person name="Priest M."/>
            <person name="Roberts A."/>
            <person name="Saif S."/>
            <person name="Shea T."/>
            <person name="Sisk P."/>
            <person name="Sykes S."/>
            <person name="Wortman J."/>
            <person name="Nusbaum C."/>
            <person name="Birren B."/>
        </authorList>
    </citation>
    <scope>NUCLEOTIDE SEQUENCE [LARGE SCALE GENOMIC DNA]</scope>
    <source>
        <strain evidence="4">1006PhL</strain>
    </source>
</reference>
<feature type="region of interest" description="Disordered" evidence="1">
    <location>
        <begin position="1"/>
        <end position="37"/>
    </location>
</feature>
<dbReference type="CDD" id="cd02440">
    <property type="entry name" value="AdoMet_MTases"/>
    <property type="match status" value="1"/>
</dbReference>
<dbReference type="EMBL" id="KE124003">
    <property type="protein sequence ID" value="EPB85823.1"/>
    <property type="molecule type" value="Genomic_DNA"/>
</dbReference>
<dbReference type="OMA" id="CEDWSMS"/>
<accession>S2JSX7</accession>
<feature type="compositionally biased region" description="Low complexity" evidence="1">
    <location>
        <begin position="16"/>
        <end position="25"/>
    </location>
</feature>
<protein>
    <recommendedName>
        <fullName evidence="2">Methyltransferase domain-containing protein</fullName>
    </recommendedName>
</protein>
<sequence>MPFSSVRSKATHHTKSLSNSVIKSVSSKEKDEEDQGVVEPKFPIKKFDYVEGRNYRQSKKPNDQFLPCDDEEIERLQVNHLLFKSLFITQYFSPMEASLKSGIKVLDVSTGPGWWLIDMAKEFPKSHFTGCDEMIYPISAPPTNCHFRVIDISKGLPFADDTFDFVTQHDALFRYSQKDWETVLPELIRVLKPGGYVELVEPGGVIQDIGPNMSIWMMRLTVSLQTRDINLKIATQLEGMLESIGGLDKIEASHRSAPIGWYGRNGDIMLEAIERLFDAIKPKLCEDWSMSSSKYDKVVQTASSECRDFRSWLNIHYIFAQKAQKNKENT</sequence>
<evidence type="ECO:0000313" key="3">
    <source>
        <dbReference type="EMBL" id="EPB85823.1"/>
    </source>
</evidence>
<dbReference type="Gene3D" id="3.40.50.150">
    <property type="entry name" value="Vaccinia Virus protein VP39"/>
    <property type="match status" value="1"/>
</dbReference>
<dbReference type="OrthoDB" id="2013972at2759"/>
<evidence type="ECO:0000313" key="4">
    <source>
        <dbReference type="Proteomes" id="UP000014254"/>
    </source>
</evidence>
<gene>
    <name evidence="3" type="ORF">HMPREF1544_07405</name>
</gene>
<dbReference type="PANTHER" id="PTHR43591">
    <property type="entry name" value="METHYLTRANSFERASE"/>
    <property type="match status" value="1"/>
</dbReference>
<dbReference type="InParanoid" id="S2JSX7"/>
<dbReference type="eggNOG" id="ENOG502RURQ">
    <property type="taxonomic scope" value="Eukaryota"/>
</dbReference>
<dbReference type="VEuPathDB" id="FungiDB:HMPREF1544_07405"/>
<evidence type="ECO:0000256" key="1">
    <source>
        <dbReference type="SAM" id="MobiDB-lite"/>
    </source>
</evidence>